<dbReference type="SUPFAM" id="SSF48452">
    <property type="entry name" value="TPR-like"/>
    <property type="match status" value="1"/>
</dbReference>
<dbReference type="EMBL" id="WVHS01000001">
    <property type="protein sequence ID" value="MXV14589.1"/>
    <property type="molecule type" value="Genomic_DNA"/>
</dbReference>
<protein>
    <submittedName>
        <fullName evidence="1">SusD/RagB family nutrient-binding outer membrane lipoprotein</fullName>
    </submittedName>
</protein>
<dbReference type="InterPro" id="IPR041662">
    <property type="entry name" value="SusD-like_2"/>
</dbReference>
<name>A0A7K1XUZ4_9SPHI</name>
<organism evidence="1 2">
    <name type="scientific">Hufsiella ginkgonis</name>
    <dbReference type="NCBI Taxonomy" id="2695274"/>
    <lineage>
        <taxon>Bacteria</taxon>
        <taxon>Pseudomonadati</taxon>
        <taxon>Bacteroidota</taxon>
        <taxon>Sphingobacteriia</taxon>
        <taxon>Sphingobacteriales</taxon>
        <taxon>Sphingobacteriaceae</taxon>
        <taxon>Hufsiella</taxon>
    </lineage>
</organism>
<dbReference type="RefSeq" id="WP_160905551.1">
    <property type="nucleotide sequence ID" value="NZ_WVHS01000001.1"/>
</dbReference>
<dbReference type="Gene3D" id="1.25.40.390">
    <property type="match status" value="1"/>
</dbReference>
<keyword evidence="1" id="KW-0449">Lipoprotein</keyword>
<dbReference type="Proteomes" id="UP000451233">
    <property type="component" value="Unassembled WGS sequence"/>
</dbReference>
<reference evidence="1 2" key="1">
    <citation type="submission" date="2019-11" db="EMBL/GenBank/DDBJ databases">
        <title>Pedobacter sp. HMF7056 Genome sequencing and assembly.</title>
        <authorList>
            <person name="Kang H."/>
            <person name="Kim H."/>
            <person name="Joh K."/>
        </authorList>
    </citation>
    <scope>NUCLEOTIDE SEQUENCE [LARGE SCALE GENOMIC DNA]</scope>
    <source>
        <strain evidence="1 2">HMF7056</strain>
    </source>
</reference>
<comment type="caution">
    <text evidence="1">The sequence shown here is derived from an EMBL/GenBank/DDBJ whole genome shotgun (WGS) entry which is preliminary data.</text>
</comment>
<dbReference type="InterPro" id="IPR011990">
    <property type="entry name" value="TPR-like_helical_dom_sf"/>
</dbReference>
<gene>
    <name evidence="1" type="ORF">GS398_04715</name>
</gene>
<dbReference type="AlphaFoldDB" id="A0A7K1XUZ4"/>
<sequence length="528" mass="59035">MKKLYILLIASGLVLSSGCKKYLDVNTNPNAPEKVAANLYLAPMLHWMVTAPLYEGRFVGRYTQNWKLVGATVINNWEKMGYDPASDNAAEIWRDVYWSLGQNLVDMTNKAEAEQRWDLLGVAQILKAWGWQSLTDLHGEITIKEAIDPSKTSFSYDSQEFAYQEVQRLLGLAIANLQKTEGNSNTAYLAVGDKIYNGDRTKWIKYAYALLAVNLSHYSNKPTLYKPADVIAAVDKSFASNADDALLTYTNTANDDTNFFGPRRGNLVTSTTSYRQTQFIVNLMNGTAFNNVVDPRMSRMLAPSSDGTYNGTDINVLNFGALAAAKQPYNLHGYAGAVSAGVPTRYIFDDKSKIPAITYSQLQFIKAEAAFRMNDKTTALTAYKNGISSHIDFVNARNSDNGQLPSQISAAEKTAFLSDVNIVPTDPAQLTLTHIMCQKYIALWAWGHMETWMDMRRFHYTDADPATTKSVYVGFALPTTLYDDNGGKPVQRLRPRYNSEYVWNRANLDLIGALAIDYHIKPLWILQP</sequence>
<proteinExistence type="predicted"/>
<accession>A0A7K1XUZ4</accession>
<dbReference type="CDD" id="cd08977">
    <property type="entry name" value="SusD"/>
    <property type="match status" value="1"/>
</dbReference>
<evidence type="ECO:0000313" key="2">
    <source>
        <dbReference type="Proteomes" id="UP000451233"/>
    </source>
</evidence>
<evidence type="ECO:0000313" key="1">
    <source>
        <dbReference type="EMBL" id="MXV14589.1"/>
    </source>
</evidence>
<dbReference type="Pfam" id="PF12771">
    <property type="entry name" value="SusD-like_2"/>
    <property type="match status" value="1"/>
</dbReference>
<dbReference type="PROSITE" id="PS51257">
    <property type="entry name" value="PROKAR_LIPOPROTEIN"/>
    <property type="match status" value="1"/>
</dbReference>
<keyword evidence="2" id="KW-1185">Reference proteome</keyword>